<evidence type="ECO:0000256" key="4">
    <source>
        <dbReference type="ARBA" id="ARBA00023004"/>
    </source>
</evidence>
<reference evidence="7" key="1">
    <citation type="journal article" date="2022" name="Environ. Microbiol.">
        <title>Geoalkalibacter halelectricus SAP #1 sp. nov. possessing extracellular electron transfer and mineral#reducing capabilities from a haloalkaline environment.</title>
        <authorList>
            <person name="Yadav S."/>
            <person name="Singh R."/>
            <person name="Sundharam S.S."/>
            <person name="Chaudhary S."/>
            <person name="Krishnamurthi S."/>
            <person name="Patil S.A."/>
        </authorList>
    </citation>
    <scope>NUCLEOTIDE SEQUENCE</scope>
    <source>
        <strain evidence="7">SAP-1</strain>
    </source>
</reference>
<dbReference type="Pfam" id="PF13186">
    <property type="entry name" value="SPASM"/>
    <property type="match status" value="1"/>
</dbReference>
<keyword evidence="3" id="KW-0479">Metal-binding</keyword>
<organism evidence="7 8">
    <name type="scientific">Geoalkalibacter halelectricus</name>
    <dbReference type="NCBI Taxonomy" id="2847045"/>
    <lineage>
        <taxon>Bacteria</taxon>
        <taxon>Pseudomonadati</taxon>
        <taxon>Thermodesulfobacteriota</taxon>
        <taxon>Desulfuromonadia</taxon>
        <taxon>Desulfuromonadales</taxon>
        <taxon>Geoalkalibacteraceae</taxon>
        <taxon>Geoalkalibacter</taxon>
    </lineage>
</organism>
<dbReference type="PROSITE" id="PS51918">
    <property type="entry name" value="RADICAL_SAM"/>
    <property type="match status" value="1"/>
</dbReference>
<dbReference type="CDD" id="cd01335">
    <property type="entry name" value="Radical_SAM"/>
    <property type="match status" value="1"/>
</dbReference>
<dbReference type="RefSeq" id="WP_260747262.1">
    <property type="nucleotide sequence ID" value="NZ_CP092109.1"/>
</dbReference>
<dbReference type="InterPro" id="IPR050377">
    <property type="entry name" value="Radical_SAM_PqqE_MftC-like"/>
</dbReference>
<dbReference type="InterPro" id="IPR007197">
    <property type="entry name" value="rSAM"/>
</dbReference>
<dbReference type="SUPFAM" id="SSF102114">
    <property type="entry name" value="Radical SAM enzymes"/>
    <property type="match status" value="1"/>
</dbReference>
<dbReference type="InterPro" id="IPR058240">
    <property type="entry name" value="rSAM_sf"/>
</dbReference>
<dbReference type="InterPro" id="IPR023885">
    <property type="entry name" value="4Fe4S-binding_SPASM_dom"/>
</dbReference>
<evidence type="ECO:0000313" key="8">
    <source>
        <dbReference type="Proteomes" id="UP001060414"/>
    </source>
</evidence>
<dbReference type="Pfam" id="PF04055">
    <property type="entry name" value="Radical_SAM"/>
    <property type="match status" value="1"/>
</dbReference>
<evidence type="ECO:0000259" key="6">
    <source>
        <dbReference type="PROSITE" id="PS51918"/>
    </source>
</evidence>
<evidence type="ECO:0000256" key="3">
    <source>
        <dbReference type="ARBA" id="ARBA00022723"/>
    </source>
</evidence>
<dbReference type="InterPro" id="IPR013785">
    <property type="entry name" value="Aldolase_TIM"/>
</dbReference>
<name>A0ABY5ZID1_9BACT</name>
<protein>
    <submittedName>
        <fullName evidence="7">Radical SAM protein</fullName>
    </submittedName>
</protein>
<evidence type="ECO:0000256" key="2">
    <source>
        <dbReference type="ARBA" id="ARBA00022691"/>
    </source>
</evidence>
<dbReference type="Gene3D" id="3.20.20.70">
    <property type="entry name" value="Aldolase class I"/>
    <property type="match status" value="1"/>
</dbReference>
<evidence type="ECO:0000256" key="5">
    <source>
        <dbReference type="ARBA" id="ARBA00023014"/>
    </source>
</evidence>
<keyword evidence="8" id="KW-1185">Reference proteome</keyword>
<dbReference type="PANTHER" id="PTHR11228:SF7">
    <property type="entry name" value="PQQA PEPTIDE CYCLASE"/>
    <property type="match status" value="1"/>
</dbReference>
<gene>
    <name evidence="7" type="ORF">L9S41_14600</name>
</gene>
<dbReference type="Proteomes" id="UP001060414">
    <property type="component" value="Chromosome"/>
</dbReference>
<sequence length="373" mass="42007">MLAKLFCNGVRFRQLRRSGKPYRLQSLSLEVTHRCICRCDMCNIWKIPAEVADLELADWLAVLRSPALRHLRELDITGGEPFLRADLGELLQQIVALKPDSFPALRTLSITTNALLTERILNLVRASVGPLRECGIDLVLACGVDAAGKLHDRIRNFPGAWERFQQTLRGLQEIRTEHANLILGLKTTIVPLNVHELSRLADFADENGLFTIISPCILTPNRFANLDKVKDLRFSPADIGKLIDFYASPRFAWSGHREALLGYLKTGKMHKPCSAGYNTLFVRHNGEVFACPVLAESLGNVRTLSLDSLYRSEAANHFRKQVGAFPECGQCTEPGMERIAWPLEGFALLGFWAERGREDFDRLVRHMGLDKYI</sequence>
<keyword evidence="5" id="KW-0411">Iron-sulfur</keyword>
<proteinExistence type="predicted"/>
<comment type="cofactor">
    <cofactor evidence="1">
        <name>[4Fe-4S] cluster</name>
        <dbReference type="ChEBI" id="CHEBI:49883"/>
    </cofactor>
</comment>
<keyword evidence="2" id="KW-0949">S-adenosyl-L-methionine</keyword>
<feature type="domain" description="Radical SAM core" evidence="6">
    <location>
        <begin position="21"/>
        <end position="252"/>
    </location>
</feature>
<keyword evidence="4" id="KW-0408">Iron</keyword>
<dbReference type="PANTHER" id="PTHR11228">
    <property type="entry name" value="RADICAL SAM DOMAIN PROTEIN"/>
    <property type="match status" value="1"/>
</dbReference>
<dbReference type="EMBL" id="CP092109">
    <property type="protein sequence ID" value="UWZ78900.1"/>
    <property type="molecule type" value="Genomic_DNA"/>
</dbReference>
<evidence type="ECO:0000256" key="1">
    <source>
        <dbReference type="ARBA" id="ARBA00001966"/>
    </source>
</evidence>
<accession>A0ABY5ZID1</accession>
<dbReference type="SFLD" id="SFLDG01067">
    <property type="entry name" value="SPASM/twitch_domain_containing"/>
    <property type="match status" value="1"/>
</dbReference>
<evidence type="ECO:0000313" key="7">
    <source>
        <dbReference type="EMBL" id="UWZ78900.1"/>
    </source>
</evidence>
<dbReference type="CDD" id="cd21109">
    <property type="entry name" value="SPASM"/>
    <property type="match status" value="1"/>
</dbReference>
<dbReference type="SFLD" id="SFLDS00029">
    <property type="entry name" value="Radical_SAM"/>
    <property type="match status" value="1"/>
</dbReference>